<reference evidence="1 2" key="1">
    <citation type="submission" date="2024-02" db="EMBL/GenBank/DDBJ databases">
        <authorList>
            <person name="Daric V."/>
            <person name="Darras S."/>
        </authorList>
    </citation>
    <scope>NUCLEOTIDE SEQUENCE [LARGE SCALE GENOMIC DNA]</scope>
</reference>
<evidence type="ECO:0000313" key="2">
    <source>
        <dbReference type="Proteomes" id="UP001642483"/>
    </source>
</evidence>
<proteinExistence type="predicted"/>
<organism evidence="1 2">
    <name type="scientific">Clavelina lepadiformis</name>
    <name type="common">Light-bulb sea squirt</name>
    <name type="synonym">Ascidia lepadiformis</name>
    <dbReference type="NCBI Taxonomy" id="159417"/>
    <lineage>
        <taxon>Eukaryota</taxon>
        <taxon>Metazoa</taxon>
        <taxon>Chordata</taxon>
        <taxon>Tunicata</taxon>
        <taxon>Ascidiacea</taxon>
        <taxon>Aplousobranchia</taxon>
        <taxon>Clavelinidae</taxon>
        <taxon>Clavelina</taxon>
    </lineage>
</organism>
<protein>
    <submittedName>
        <fullName evidence="1">Uncharacterized protein</fullName>
    </submittedName>
</protein>
<dbReference type="EMBL" id="CAWYQH010000013">
    <property type="protein sequence ID" value="CAK8674466.1"/>
    <property type="molecule type" value="Genomic_DNA"/>
</dbReference>
<name>A0ABP0F6L1_CLALP</name>
<accession>A0ABP0F6L1</accession>
<sequence length="75" mass="8524">MHFKLRKRILMGKLFQFCTTTDMDRGAGVTFHWGCAIEASDALQTYLKEKQSNSAQVQNLFSSLADCNSKFESKL</sequence>
<evidence type="ECO:0000313" key="1">
    <source>
        <dbReference type="EMBL" id="CAK8674466.1"/>
    </source>
</evidence>
<dbReference type="Proteomes" id="UP001642483">
    <property type="component" value="Unassembled WGS sequence"/>
</dbReference>
<gene>
    <name evidence="1" type="ORF">CVLEPA_LOCUS4162</name>
</gene>
<dbReference type="Gene3D" id="3.40.50.720">
    <property type="entry name" value="NAD(P)-binding Rossmann-like Domain"/>
    <property type="match status" value="1"/>
</dbReference>
<keyword evidence="2" id="KW-1185">Reference proteome</keyword>
<comment type="caution">
    <text evidence="1">The sequence shown here is derived from an EMBL/GenBank/DDBJ whole genome shotgun (WGS) entry which is preliminary data.</text>
</comment>